<dbReference type="Proteomes" id="UP000198287">
    <property type="component" value="Unassembled WGS sequence"/>
</dbReference>
<feature type="transmembrane region" description="Helical" evidence="1">
    <location>
        <begin position="501"/>
        <end position="522"/>
    </location>
</feature>
<feature type="transmembrane region" description="Helical" evidence="1">
    <location>
        <begin position="534"/>
        <end position="554"/>
    </location>
</feature>
<feature type="transmembrane region" description="Helical" evidence="1">
    <location>
        <begin position="704"/>
        <end position="725"/>
    </location>
</feature>
<sequence length="1213" mass="137453">MAPSYVTSSFGEHASKLRFFTECPIQWDGKRECLRYKSPVGNGKGQMWHFSMFLTVDTTVAGALSYSVIQAVRSPSDKPYMPLPVALILALLAVLTYYAIVNHVMVTFYGKEAVNGWNKIVKIEGQRENEKESGGMLMIEPHTKLTACLIFVIRNFYMYRFVLIPSELFMQFDAFYYPLRDLHHTYEFNQVVYVFLNVLRVTLLMINVFEICRLLSLVILLFVSVLNLTKSIYSSLLHETGRCFVSKARINGGRTTHPKTQLAMNTFAPFQELEMAPSYVTSSFGEHAAKLGFFSECPIQWGRKREFLLYKSPRENQKVKMWHFNMFLTIDSTMGVAFLYTLIQTLRAPSDTPYMPLPVALILALLGFLTYYVIVNHVMVTVYGKDAVNGWNEILKIEGQLVNGMHIVYSLFPSISAVVAVIVNLTLPLAHGLLDVSTELKRRWSGSMVGEDNKLELKCGRRSFGEHASKLEFYTECPIQWDRKRACLRYKSPAGNGKVKLWHFSMFLTVDIAVPGGLLYTLTKALCSPSNKPYMPLPVALIFALLTVVTYYAIVNHVMVTLYGKDAKSDNPHTTLATTLTYIIRNFHIYPYVLIPSELYMHFDAFYYPLRDICKTYDCNLFTMVVINLLRFTVLMINAFEITRLMSLVILLFISSLNLMKSIFSTLLHESDRCFVSMARINGGITTHVKAQLAMNAFAPFQELGTFFLILIGLVAFVVSNFVTIKLYGSMPLPAYSFFPSVSIVTAIIVNLTLPLAHGLLDVSMELKRRWGASMVSGGSKFKLKCGRRRLRGMRPHCWWAGFGGSKMFRFGEHASKLRFFTECSVQWDGKRECLRFKSPAGNGKVKMWHFSMFLTVDITVAGGLFYTLFHAVRSTLTKPYMPLTDALILALLAVLTYYAIVIHVMVALYGKDAVNGWNEILKIEGQLVRGMHMESDARKTSDDPHSTLATTLTYVIRNFSVYPYLLIPSELYMQFDAFYYPLRDLDRVYEFSQPTMFAINVLRFTILMINALEIARVMSLVILLFISALNLMKSIFSTLLHESDRCFVSMARINSGITTHLKTQLAMNAFAPFQEMGTFFLILMGLVVFVVANFVTLKLYDAMPFPVYSFFPSVSAVTALIVNLTLPLAHGLLDVSTELKRRWGASMVGEGNKLELKCGRRRLKGVQPFCMWAGFGGSKMFRLNKETKVQYFEQVISGTVNLLLSTSKGLAG</sequence>
<keyword evidence="1" id="KW-1133">Transmembrane helix</keyword>
<accession>A0A226D5N5</accession>
<organism evidence="2 3">
    <name type="scientific">Folsomia candida</name>
    <name type="common">Springtail</name>
    <dbReference type="NCBI Taxonomy" id="158441"/>
    <lineage>
        <taxon>Eukaryota</taxon>
        <taxon>Metazoa</taxon>
        <taxon>Ecdysozoa</taxon>
        <taxon>Arthropoda</taxon>
        <taxon>Hexapoda</taxon>
        <taxon>Collembola</taxon>
        <taxon>Entomobryomorpha</taxon>
        <taxon>Isotomoidea</taxon>
        <taxon>Isotomidae</taxon>
        <taxon>Proisotominae</taxon>
        <taxon>Folsomia</taxon>
    </lineage>
</organism>
<evidence type="ECO:0000256" key="1">
    <source>
        <dbReference type="SAM" id="Phobius"/>
    </source>
</evidence>
<dbReference type="EMBL" id="LNIX01000034">
    <property type="protein sequence ID" value="OXA40158.1"/>
    <property type="molecule type" value="Genomic_DNA"/>
</dbReference>
<proteinExistence type="predicted"/>
<feature type="transmembrane region" description="Helical" evidence="1">
    <location>
        <begin position="621"/>
        <end position="640"/>
    </location>
</feature>
<evidence type="ECO:0000313" key="2">
    <source>
        <dbReference type="EMBL" id="OXA40158.1"/>
    </source>
</evidence>
<protein>
    <submittedName>
        <fullName evidence="2">Uncharacterized protein</fullName>
    </submittedName>
</protein>
<feature type="transmembrane region" description="Helical" evidence="1">
    <location>
        <begin position="737"/>
        <end position="761"/>
    </location>
</feature>
<comment type="caution">
    <text evidence="2">The sequence shown here is derived from an EMBL/GenBank/DDBJ whole genome shotgun (WGS) entry which is preliminary data.</text>
</comment>
<feature type="transmembrane region" description="Helical" evidence="1">
    <location>
        <begin position="324"/>
        <end position="343"/>
    </location>
</feature>
<feature type="transmembrane region" description="Helical" evidence="1">
    <location>
        <begin position="355"/>
        <end position="375"/>
    </location>
</feature>
<gene>
    <name evidence="2" type="ORF">Fcan01_24913</name>
</gene>
<feature type="transmembrane region" description="Helical" evidence="1">
    <location>
        <begin position="848"/>
        <end position="867"/>
    </location>
</feature>
<feature type="transmembrane region" description="Helical" evidence="1">
    <location>
        <begin position="646"/>
        <end position="668"/>
    </location>
</feature>
<evidence type="ECO:0000313" key="3">
    <source>
        <dbReference type="Proteomes" id="UP000198287"/>
    </source>
</evidence>
<feature type="transmembrane region" description="Helical" evidence="1">
    <location>
        <begin position="1078"/>
        <end position="1096"/>
    </location>
</feature>
<keyword evidence="1" id="KW-0812">Transmembrane</keyword>
<reference evidence="2 3" key="1">
    <citation type="submission" date="2015-12" db="EMBL/GenBank/DDBJ databases">
        <title>The genome of Folsomia candida.</title>
        <authorList>
            <person name="Faddeeva A."/>
            <person name="Derks M.F."/>
            <person name="Anvar Y."/>
            <person name="Smit S."/>
            <person name="Van Straalen N."/>
            <person name="Roelofs D."/>
        </authorList>
    </citation>
    <scope>NUCLEOTIDE SEQUENCE [LARGE SCALE GENOMIC DNA]</scope>
    <source>
        <strain evidence="2 3">VU population</strain>
        <tissue evidence="2">Whole body</tissue>
    </source>
</reference>
<keyword evidence="1" id="KW-0472">Membrane</keyword>
<feature type="transmembrane region" description="Helical" evidence="1">
    <location>
        <begin position="887"/>
        <end position="910"/>
    </location>
</feature>
<feature type="transmembrane region" description="Helical" evidence="1">
    <location>
        <begin position="47"/>
        <end position="69"/>
    </location>
</feature>
<feature type="transmembrane region" description="Helical" evidence="1">
    <location>
        <begin position="81"/>
        <end position="100"/>
    </location>
</feature>
<feature type="transmembrane region" description="Helical" evidence="1">
    <location>
        <begin position="1003"/>
        <end position="1027"/>
    </location>
</feature>
<name>A0A226D5N5_FOLCA</name>
<dbReference type="AlphaFoldDB" id="A0A226D5N5"/>
<keyword evidence="3" id="KW-1185">Reference proteome</keyword>
<feature type="transmembrane region" description="Helical" evidence="1">
    <location>
        <begin position="1108"/>
        <end position="1134"/>
    </location>
</feature>